<feature type="domain" description="Ig-like" evidence="2">
    <location>
        <begin position="20"/>
        <end position="115"/>
    </location>
</feature>
<evidence type="ECO:0000256" key="1">
    <source>
        <dbReference type="SAM" id="SignalP"/>
    </source>
</evidence>
<protein>
    <submittedName>
        <fullName evidence="3">Zgc:174945</fullName>
    </submittedName>
</protein>
<dbReference type="InterPro" id="IPR007110">
    <property type="entry name" value="Ig-like_dom"/>
</dbReference>
<organism evidence="3 4">
    <name type="scientific">Sinocyclocheilus anshuiensis</name>
    <dbReference type="NCBI Taxonomy" id="1608454"/>
    <lineage>
        <taxon>Eukaryota</taxon>
        <taxon>Metazoa</taxon>
        <taxon>Chordata</taxon>
        <taxon>Craniata</taxon>
        <taxon>Vertebrata</taxon>
        <taxon>Euteleostomi</taxon>
        <taxon>Actinopterygii</taxon>
        <taxon>Neopterygii</taxon>
        <taxon>Teleostei</taxon>
        <taxon>Ostariophysi</taxon>
        <taxon>Cypriniformes</taxon>
        <taxon>Cyprinidae</taxon>
        <taxon>Cyprininae</taxon>
        <taxon>Sinocyclocheilus</taxon>
    </lineage>
</organism>
<evidence type="ECO:0000259" key="2">
    <source>
        <dbReference type="PROSITE" id="PS50835"/>
    </source>
</evidence>
<feature type="chain" id="PRO_5025366586" evidence="1">
    <location>
        <begin position="26"/>
        <end position="169"/>
    </location>
</feature>
<feature type="signal peptide" evidence="1">
    <location>
        <begin position="1"/>
        <end position="25"/>
    </location>
</feature>
<dbReference type="Ensembl" id="ENSSANT00000019880.1">
    <property type="protein sequence ID" value="ENSSANP00000018620.1"/>
    <property type="gene ID" value="ENSSANG00000009778.1"/>
</dbReference>
<evidence type="ECO:0000313" key="3">
    <source>
        <dbReference type="Ensembl" id="ENSSANP00000018620.1"/>
    </source>
</evidence>
<reference evidence="3" key="2">
    <citation type="submission" date="2025-09" db="UniProtKB">
        <authorList>
            <consortium name="Ensembl"/>
        </authorList>
    </citation>
    <scope>IDENTIFICATION</scope>
</reference>
<proteinExistence type="predicted"/>
<keyword evidence="4" id="KW-1185">Reference proteome</keyword>
<accession>A0A671LEI8</accession>
<dbReference type="InterPro" id="IPR036179">
    <property type="entry name" value="Ig-like_dom_sf"/>
</dbReference>
<dbReference type="Gene3D" id="2.60.40.10">
    <property type="entry name" value="Immunoglobulins"/>
    <property type="match status" value="1"/>
</dbReference>
<evidence type="ECO:0000313" key="4">
    <source>
        <dbReference type="Proteomes" id="UP000472260"/>
    </source>
</evidence>
<dbReference type="Proteomes" id="UP000472260">
    <property type="component" value="Unassembled WGS sequence"/>
</dbReference>
<sequence>MQIFHLTTAFLIMVVLCSQPTSLSAVTVIYSREPVTKTEGLSLSLKCTVRYKIQDCDIQTNWWHWNIDEPLQITDPNKYLITVNETEIDEHRLRNIFLTFSSLKLQDGGRYQCDAKCLDSGTAAKGHLLVLNVTVDPYKDLKLSTWSGQLNADAAVLAFSATLLLLWCY</sequence>
<reference evidence="3" key="1">
    <citation type="submission" date="2025-08" db="UniProtKB">
        <authorList>
            <consortium name="Ensembl"/>
        </authorList>
    </citation>
    <scope>IDENTIFICATION</scope>
</reference>
<name>A0A671LEI8_9TELE</name>
<dbReference type="SMART" id="SM00409">
    <property type="entry name" value="IG"/>
    <property type="match status" value="1"/>
</dbReference>
<dbReference type="InterPro" id="IPR003599">
    <property type="entry name" value="Ig_sub"/>
</dbReference>
<dbReference type="PROSITE" id="PS50835">
    <property type="entry name" value="IG_LIKE"/>
    <property type="match status" value="1"/>
</dbReference>
<dbReference type="SUPFAM" id="SSF48726">
    <property type="entry name" value="Immunoglobulin"/>
    <property type="match status" value="1"/>
</dbReference>
<keyword evidence="1" id="KW-0732">Signal</keyword>
<dbReference type="InterPro" id="IPR013783">
    <property type="entry name" value="Ig-like_fold"/>
</dbReference>
<dbReference type="AlphaFoldDB" id="A0A671LEI8"/>